<feature type="transmembrane region" description="Helical" evidence="1">
    <location>
        <begin position="49"/>
        <end position="68"/>
    </location>
</feature>
<organism evidence="2 3">
    <name type="scientific">Gelidibacter gilvus</name>
    <dbReference type="NCBI Taxonomy" id="59602"/>
    <lineage>
        <taxon>Bacteria</taxon>
        <taxon>Pseudomonadati</taxon>
        <taxon>Bacteroidota</taxon>
        <taxon>Flavobacteriia</taxon>
        <taxon>Flavobacteriales</taxon>
        <taxon>Flavobacteriaceae</taxon>
        <taxon>Gelidibacter</taxon>
    </lineage>
</organism>
<evidence type="ECO:0008006" key="4">
    <source>
        <dbReference type="Google" id="ProtNLM"/>
    </source>
</evidence>
<evidence type="ECO:0000313" key="2">
    <source>
        <dbReference type="EMBL" id="RXJ44565.1"/>
    </source>
</evidence>
<feature type="transmembrane region" description="Helical" evidence="1">
    <location>
        <begin position="12"/>
        <end position="29"/>
    </location>
</feature>
<keyword evidence="1" id="KW-0472">Membrane</keyword>
<keyword evidence="1" id="KW-0812">Transmembrane</keyword>
<gene>
    <name evidence="2" type="ORF">ESZ48_17300</name>
</gene>
<keyword evidence="3" id="KW-1185">Reference proteome</keyword>
<dbReference type="OrthoDB" id="1027344at2"/>
<evidence type="ECO:0000313" key="3">
    <source>
        <dbReference type="Proteomes" id="UP000289792"/>
    </source>
</evidence>
<protein>
    <recommendedName>
        <fullName evidence="4">DUF4157 domain-containing protein</fullName>
    </recommendedName>
</protein>
<reference evidence="2 3" key="1">
    <citation type="submission" date="2019-01" db="EMBL/GenBank/DDBJ databases">
        <title>Genome sequence of the Antarctic species Gelidibacter gilvus ACAM 158(T).</title>
        <authorList>
            <person name="Bowman J.P."/>
        </authorList>
    </citation>
    <scope>NUCLEOTIDE SEQUENCE [LARGE SCALE GENOMIC DNA]</scope>
    <source>
        <strain evidence="2 3">IC158</strain>
    </source>
</reference>
<keyword evidence="1" id="KW-1133">Transmembrane helix</keyword>
<accession>A0A4Q0XF38</accession>
<proteinExistence type="predicted"/>
<dbReference type="EMBL" id="SDDZ01000016">
    <property type="protein sequence ID" value="RXJ44565.1"/>
    <property type="molecule type" value="Genomic_DNA"/>
</dbReference>
<comment type="caution">
    <text evidence="2">The sequence shown here is derived from an EMBL/GenBank/DDBJ whole genome shotgun (WGS) entry which is preliminary data.</text>
</comment>
<evidence type="ECO:0000256" key="1">
    <source>
        <dbReference type="SAM" id="Phobius"/>
    </source>
</evidence>
<name>A0A4Q0XF38_9FLAO</name>
<dbReference type="AlphaFoldDB" id="A0A4Q0XF38"/>
<dbReference type="RefSeq" id="WP_129018757.1">
    <property type="nucleotide sequence ID" value="NZ_SDDZ01000016.1"/>
</dbReference>
<sequence length="107" mass="13268">MILVSKYIVPKGFTGIALFPFVFVKHAYLKLNKVFVNHERIHLKQQLELLILPFFIWYGLEFLVRYVYFKNWHEAYHNISFEREAYQNENDLEYLKKRPFWNFLKYL</sequence>
<dbReference type="Proteomes" id="UP000289792">
    <property type="component" value="Unassembled WGS sequence"/>
</dbReference>